<evidence type="ECO:0000313" key="3">
    <source>
        <dbReference type="Proteomes" id="UP000823633"/>
    </source>
</evidence>
<reference evidence="2" key="2">
    <citation type="journal article" date="2021" name="PeerJ">
        <title>Extensive microbial diversity within the chicken gut microbiome revealed by metagenomics and culture.</title>
        <authorList>
            <person name="Gilroy R."/>
            <person name="Ravi A."/>
            <person name="Getino M."/>
            <person name="Pursley I."/>
            <person name="Horton D.L."/>
            <person name="Alikhan N.F."/>
            <person name="Baker D."/>
            <person name="Gharbi K."/>
            <person name="Hall N."/>
            <person name="Watson M."/>
            <person name="Adriaenssens E.M."/>
            <person name="Foster-Nyarko E."/>
            <person name="Jarju S."/>
            <person name="Secka A."/>
            <person name="Antonio M."/>
            <person name="Oren A."/>
            <person name="Chaudhuri R.R."/>
            <person name="La Ragione R."/>
            <person name="Hildebrand F."/>
            <person name="Pallen M.J."/>
        </authorList>
    </citation>
    <scope>NUCLEOTIDE SEQUENCE</scope>
    <source>
        <strain evidence="2">11167</strain>
    </source>
</reference>
<sequence length="128" mass="13764">MTRRGANAGAEFVSLSQNGAVSMSSACQAAGLTAASNPHLDQVPAVKQRGDCRGHSQEMEKKEHHMSGIVFALLGLGSLIAMLSILLAADSCKVRKPKRDSSGRCRAIINGEYIDFDEQERINSFVED</sequence>
<dbReference type="PROSITE" id="PS51257">
    <property type="entry name" value="PROKAR_LIPOPROTEIN"/>
    <property type="match status" value="1"/>
</dbReference>
<keyword evidence="1" id="KW-1133">Transmembrane helix</keyword>
<keyword evidence="1" id="KW-0472">Membrane</keyword>
<reference evidence="2" key="1">
    <citation type="submission" date="2020-10" db="EMBL/GenBank/DDBJ databases">
        <authorList>
            <person name="Gilroy R."/>
        </authorList>
    </citation>
    <scope>NUCLEOTIDE SEQUENCE</scope>
    <source>
        <strain evidence="2">11167</strain>
    </source>
</reference>
<proteinExistence type="predicted"/>
<gene>
    <name evidence="2" type="ORF">IAC42_02380</name>
</gene>
<protein>
    <submittedName>
        <fullName evidence="2">Uncharacterized protein</fullName>
    </submittedName>
</protein>
<keyword evidence="1" id="KW-0812">Transmembrane</keyword>
<dbReference type="Proteomes" id="UP000823633">
    <property type="component" value="Unassembled WGS sequence"/>
</dbReference>
<evidence type="ECO:0000256" key="1">
    <source>
        <dbReference type="SAM" id="Phobius"/>
    </source>
</evidence>
<name>A0A9D9E763_9SPIR</name>
<accession>A0A9D9E763</accession>
<comment type="caution">
    <text evidence="2">The sequence shown here is derived from an EMBL/GenBank/DDBJ whole genome shotgun (WGS) entry which is preliminary data.</text>
</comment>
<organism evidence="2 3">
    <name type="scientific">Candidatus Aphodenecus pullistercoris</name>
    <dbReference type="NCBI Taxonomy" id="2840669"/>
    <lineage>
        <taxon>Bacteria</taxon>
        <taxon>Pseudomonadati</taxon>
        <taxon>Spirochaetota</taxon>
        <taxon>Spirochaetia</taxon>
        <taxon>Spirochaetales</taxon>
        <taxon>Candidatus Aphodenecus</taxon>
    </lineage>
</organism>
<dbReference type="AlphaFoldDB" id="A0A9D9E763"/>
<dbReference type="EMBL" id="JADIMU010000016">
    <property type="protein sequence ID" value="MBO8442594.1"/>
    <property type="molecule type" value="Genomic_DNA"/>
</dbReference>
<evidence type="ECO:0000313" key="2">
    <source>
        <dbReference type="EMBL" id="MBO8442594.1"/>
    </source>
</evidence>
<feature type="transmembrane region" description="Helical" evidence="1">
    <location>
        <begin position="69"/>
        <end position="89"/>
    </location>
</feature>